<evidence type="ECO:0000259" key="10">
    <source>
        <dbReference type="Pfam" id="PF21088"/>
    </source>
</evidence>
<comment type="caution">
    <text evidence="11">The sequence shown here is derived from an EMBL/GenBank/DDBJ whole genome shotgun (WGS) entry which is preliminary data.</text>
</comment>
<feature type="transmembrane region" description="Helical" evidence="8">
    <location>
        <begin position="490"/>
        <end position="508"/>
    </location>
</feature>
<comment type="subcellular location">
    <subcellularLocation>
        <location evidence="1">Cell membrane</location>
        <topology evidence="1">Multi-pass membrane protein</topology>
    </subcellularLocation>
</comment>
<dbReference type="InterPro" id="IPR023408">
    <property type="entry name" value="MscS_beta-dom_sf"/>
</dbReference>
<keyword evidence="6 8" id="KW-0472">Membrane</keyword>
<organism evidence="11 12">
    <name type="scientific">Ancylobacter novellus</name>
    <name type="common">Thiobacillus novellus</name>
    <dbReference type="NCBI Taxonomy" id="921"/>
    <lineage>
        <taxon>Bacteria</taxon>
        <taxon>Pseudomonadati</taxon>
        <taxon>Pseudomonadota</taxon>
        <taxon>Alphaproteobacteria</taxon>
        <taxon>Hyphomicrobiales</taxon>
        <taxon>Xanthobacteraceae</taxon>
        <taxon>Ancylobacter</taxon>
    </lineage>
</organism>
<feature type="domain" description="Mechanosensitive ion channel transmembrane helices 2/3" evidence="10">
    <location>
        <begin position="588"/>
        <end position="627"/>
    </location>
</feature>
<evidence type="ECO:0000256" key="7">
    <source>
        <dbReference type="SAM" id="MobiDB-lite"/>
    </source>
</evidence>
<dbReference type="InterPro" id="IPR010920">
    <property type="entry name" value="LSM_dom_sf"/>
</dbReference>
<evidence type="ECO:0008006" key="13">
    <source>
        <dbReference type="Google" id="ProtNLM"/>
    </source>
</evidence>
<dbReference type="InterPro" id="IPR049142">
    <property type="entry name" value="MS_channel_1st"/>
</dbReference>
<feature type="transmembrane region" description="Helical" evidence="8">
    <location>
        <begin position="215"/>
        <end position="233"/>
    </location>
</feature>
<dbReference type="Gene3D" id="1.10.287.1260">
    <property type="match status" value="1"/>
</dbReference>
<gene>
    <name evidence="11" type="ORF">DI549_03355</name>
</gene>
<dbReference type="PANTHER" id="PTHR30460">
    <property type="entry name" value="MODERATE CONDUCTANCE MECHANOSENSITIVE CHANNEL YBIO"/>
    <property type="match status" value="1"/>
</dbReference>
<evidence type="ECO:0000256" key="2">
    <source>
        <dbReference type="ARBA" id="ARBA00008017"/>
    </source>
</evidence>
<feature type="transmembrane region" description="Helical" evidence="8">
    <location>
        <begin position="408"/>
        <end position="432"/>
    </location>
</feature>
<comment type="similarity">
    <text evidence="2">Belongs to the MscS (TC 1.A.23) family.</text>
</comment>
<dbReference type="Gene3D" id="3.30.70.100">
    <property type="match status" value="1"/>
</dbReference>
<dbReference type="SUPFAM" id="SSF82689">
    <property type="entry name" value="Mechanosensitive channel protein MscS (YggB), C-terminal domain"/>
    <property type="match status" value="1"/>
</dbReference>
<evidence type="ECO:0000256" key="8">
    <source>
        <dbReference type="SAM" id="Phobius"/>
    </source>
</evidence>
<protein>
    <recommendedName>
        <fullName evidence="13">Mechanosensitive ion channel family protein</fullName>
    </recommendedName>
</protein>
<dbReference type="Pfam" id="PF21088">
    <property type="entry name" value="MS_channel_1st"/>
    <property type="match status" value="1"/>
</dbReference>
<evidence type="ECO:0000256" key="4">
    <source>
        <dbReference type="ARBA" id="ARBA00022692"/>
    </source>
</evidence>
<evidence type="ECO:0000256" key="5">
    <source>
        <dbReference type="ARBA" id="ARBA00022989"/>
    </source>
</evidence>
<evidence type="ECO:0000256" key="3">
    <source>
        <dbReference type="ARBA" id="ARBA00022475"/>
    </source>
</evidence>
<feature type="region of interest" description="Disordered" evidence="7">
    <location>
        <begin position="117"/>
        <end position="159"/>
    </location>
</feature>
<dbReference type="InterPro" id="IPR011066">
    <property type="entry name" value="MscS_channel_C_sf"/>
</dbReference>
<dbReference type="InterPro" id="IPR006685">
    <property type="entry name" value="MscS_channel_2nd"/>
</dbReference>
<dbReference type="Pfam" id="PF00924">
    <property type="entry name" value="MS_channel_2nd"/>
    <property type="match status" value="1"/>
</dbReference>
<dbReference type="GO" id="GO:0008381">
    <property type="term" value="F:mechanosensitive monoatomic ion channel activity"/>
    <property type="evidence" value="ECO:0007669"/>
    <property type="project" value="InterPro"/>
</dbReference>
<reference evidence="11 12" key="1">
    <citation type="submission" date="2017-08" db="EMBL/GenBank/DDBJ databases">
        <title>Infants hospitalized years apart are colonized by the same room-sourced microbial strains.</title>
        <authorList>
            <person name="Brooks B."/>
            <person name="Olm M.R."/>
            <person name="Firek B.A."/>
            <person name="Baker R."/>
            <person name="Thomas B.C."/>
            <person name="Morowitz M.J."/>
            <person name="Banfield J.F."/>
        </authorList>
    </citation>
    <scope>NUCLEOTIDE SEQUENCE [LARGE SCALE GENOMIC DNA]</scope>
    <source>
        <strain evidence="11">S2_005_001_R2_27</strain>
    </source>
</reference>
<dbReference type="GO" id="GO:0005886">
    <property type="term" value="C:plasma membrane"/>
    <property type="evidence" value="ECO:0007669"/>
    <property type="project" value="UniProtKB-SubCell"/>
</dbReference>
<dbReference type="Gene3D" id="2.30.30.60">
    <property type="match status" value="1"/>
</dbReference>
<evidence type="ECO:0000313" key="12">
    <source>
        <dbReference type="Proteomes" id="UP000248887"/>
    </source>
</evidence>
<keyword evidence="5 8" id="KW-1133">Transmembrane helix</keyword>
<keyword evidence="4 8" id="KW-0812">Transmembrane</keyword>
<name>A0A2W5R4Q2_ANCNO</name>
<feature type="transmembrane region" description="Helical" evidence="8">
    <location>
        <begin position="583"/>
        <end position="602"/>
    </location>
</feature>
<feature type="transmembrane region" description="Helical" evidence="8">
    <location>
        <begin position="444"/>
        <end position="462"/>
    </location>
</feature>
<feature type="transmembrane region" description="Helical" evidence="8">
    <location>
        <begin position="363"/>
        <end position="387"/>
    </location>
</feature>
<dbReference type="PANTHER" id="PTHR30460:SF0">
    <property type="entry name" value="MODERATE CONDUCTANCE MECHANOSENSITIVE CHANNEL YBIO"/>
    <property type="match status" value="1"/>
</dbReference>
<feature type="domain" description="Mechanosensitive ion channel MscS" evidence="9">
    <location>
        <begin position="628"/>
        <end position="693"/>
    </location>
</feature>
<dbReference type="InterPro" id="IPR011014">
    <property type="entry name" value="MscS_channel_TM-2"/>
</dbReference>
<feature type="transmembrane region" description="Helical" evidence="8">
    <location>
        <begin position="294"/>
        <end position="314"/>
    </location>
</feature>
<evidence type="ECO:0000256" key="6">
    <source>
        <dbReference type="ARBA" id="ARBA00023136"/>
    </source>
</evidence>
<feature type="transmembrane region" description="Helical" evidence="8">
    <location>
        <begin position="254"/>
        <end position="274"/>
    </location>
</feature>
<evidence type="ECO:0000313" key="11">
    <source>
        <dbReference type="EMBL" id="PZQ84928.1"/>
    </source>
</evidence>
<evidence type="ECO:0000256" key="1">
    <source>
        <dbReference type="ARBA" id="ARBA00004651"/>
    </source>
</evidence>
<feature type="compositionally biased region" description="Low complexity" evidence="7">
    <location>
        <begin position="125"/>
        <end position="155"/>
    </location>
</feature>
<evidence type="ECO:0000259" key="9">
    <source>
        <dbReference type="Pfam" id="PF00924"/>
    </source>
</evidence>
<feature type="transmembrane region" description="Helical" evidence="8">
    <location>
        <begin position="334"/>
        <end position="351"/>
    </location>
</feature>
<proteinExistence type="inferred from homology"/>
<dbReference type="AlphaFoldDB" id="A0A2W5R4Q2"/>
<dbReference type="Proteomes" id="UP000248887">
    <property type="component" value="Unassembled WGS sequence"/>
</dbReference>
<accession>A0A2W5R4Q2</accession>
<keyword evidence="3" id="KW-1003">Cell membrane</keyword>
<dbReference type="EMBL" id="QFQD01000006">
    <property type="protein sequence ID" value="PZQ84928.1"/>
    <property type="molecule type" value="Genomic_DNA"/>
</dbReference>
<feature type="transmembrane region" description="Helical" evidence="8">
    <location>
        <begin position="520"/>
        <end position="541"/>
    </location>
</feature>
<dbReference type="SUPFAM" id="SSF82861">
    <property type="entry name" value="Mechanosensitive channel protein MscS (YggB), transmembrane region"/>
    <property type="match status" value="1"/>
</dbReference>
<feature type="region of interest" description="Disordered" evidence="7">
    <location>
        <begin position="1"/>
        <end position="28"/>
    </location>
</feature>
<dbReference type="SUPFAM" id="SSF50182">
    <property type="entry name" value="Sm-like ribonucleoproteins"/>
    <property type="match status" value="1"/>
</dbReference>
<sequence length="834" mass="89875">MDSPPGSPDSCAVARFRPPRDDPSRAGSPWRLACRARLAAARTGGRPHGTDFMTCLLRRLDCCRSSLLAALLVLLVSAGGAFAQAPAGQAPGTAPLPLTQQQLDQLVDQLSRAVAERLRSTETTAPAVAQPAKAEPAKAVPARPAPEESSSSAEPPADRPMMAIANEEPMSEMFIEVIGRSDDVLAELPALVEQSARIPTILGPELNGGRDPNRFLLLLAACVAAALGTEIGLRAALRPLRRHLASRVEGAASIWALAALISLDIVVLFGLWLVTHGFVVGLFSGTEPQARFGFLVLTSVFYWRLYLLIFRIALRPRLPQARLAEVDDAGAHKIYRWAALVIAVAIALADLRRILEGMHSSPLVVACATLVNTLILTSLLVLTVVAIREPVAQWLRGLSQSGKPGPMVTIVARFWLVVAIPIFLMLGMARIYGALTSADGVHQAIQMSMNVLIGLVVLESFMDKVCRLMQIEEAQPNARHHRAIEALMRCVRVAILLGSLTLLFRIWAVHGVGMMDMDRYYTLASAALPAGAILLGAYCAWQAVEYFTRVHASRGGIPMPGQESEGDDNLGAPASRMSTLMPLLRVTLTLAIIIMASLTVLSQLGIDIMPLIAGASIVGLAISFGSQTLVKDIVSGVFYLVDDAFRVGEYIDCGKAKGTVEGFTLRSLRLRHQNGMIHTIPFGQLGQVTNFSRDWSTLKFNLRFTRDTDIEKLRKTVKKIGLELLEDPDFKDDFLMPLKMQGVADITDNALVVRFKFTVKPARPTVIQREAVKRMIRILPEQGIEFANNMVPVQSLGGPAAGSSEQAAAVIARNKIANDLAAQAAADAEAAAAG</sequence>
<dbReference type="InterPro" id="IPR045276">
    <property type="entry name" value="YbiO_bact"/>
</dbReference>